<sequence>MRLILAVLACLALALGQTLPLHTSSRWILDAANSRVKFRCVNWAGHLETNTPEGLDKQPIDYITSWIHAQGFNCVRLTYSIDHALNPNVLVSDAFSAAATAAGVSAQSMTNTYNNAVGKNPFLATATTQDVFGAIVDSLWSKGVMTILDNHVSKASWCCSVTDGNGWWNTASGYNDLNSRYFVTSDWLNGLQAMATWAQSHPGVVAMSLRNELRQFFLQDLTANNDWYTYVSQGAVRVHQTNPDVLIIIGGISSATDLSMLKTRNLDTSAWAGKHVWEFHAYPDTTSFPVTQVFGSCDLVNAEYGALDGFVLEQGASFTAPLILSEFGVAMTGGPNQGLSDRDHDYLDCLVQYATSNDIDWAIWPLQGTYYVRQGIVGWEETWGVISDDWSGWRNPQFPPMLGAMWNVTQGP</sequence>
<feature type="signal peptide" evidence="1">
    <location>
        <begin position="1"/>
        <end position="16"/>
    </location>
</feature>
<gene>
    <name evidence="2" type="ORF">EHS25_004076</name>
</gene>
<keyword evidence="3" id="KW-1185">Reference proteome</keyword>
<organism evidence="2 3">
    <name type="scientific">Saitozyma podzolica</name>
    <dbReference type="NCBI Taxonomy" id="1890683"/>
    <lineage>
        <taxon>Eukaryota</taxon>
        <taxon>Fungi</taxon>
        <taxon>Dikarya</taxon>
        <taxon>Basidiomycota</taxon>
        <taxon>Agaricomycotina</taxon>
        <taxon>Tremellomycetes</taxon>
        <taxon>Tremellales</taxon>
        <taxon>Trimorphomycetaceae</taxon>
        <taxon>Saitozyma</taxon>
    </lineage>
</organism>
<evidence type="ECO:0000256" key="1">
    <source>
        <dbReference type="SAM" id="SignalP"/>
    </source>
</evidence>
<keyword evidence="1" id="KW-0732">Signal</keyword>
<dbReference type="AlphaFoldDB" id="A0A427YT05"/>
<dbReference type="STRING" id="1890683.A0A427YT05"/>
<evidence type="ECO:0000313" key="3">
    <source>
        <dbReference type="Proteomes" id="UP000279259"/>
    </source>
</evidence>
<dbReference type="InterPro" id="IPR017853">
    <property type="entry name" value="GH"/>
</dbReference>
<comment type="caution">
    <text evidence="2">The sequence shown here is derived from an EMBL/GenBank/DDBJ whole genome shotgun (WGS) entry which is preliminary data.</text>
</comment>
<proteinExistence type="predicted"/>
<reference evidence="2 3" key="1">
    <citation type="submission" date="2018-11" db="EMBL/GenBank/DDBJ databases">
        <title>Genome sequence of Saitozyma podzolica DSM 27192.</title>
        <authorList>
            <person name="Aliyu H."/>
            <person name="Gorte O."/>
            <person name="Ochsenreither K."/>
        </authorList>
    </citation>
    <scope>NUCLEOTIDE SEQUENCE [LARGE SCALE GENOMIC DNA]</scope>
    <source>
        <strain evidence="2 3">DSM 27192</strain>
    </source>
</reference>
<dbReference type="EMBL" id="RSCD01000002">
    <property type="protein sequence ID" value="RSH94273.1"/>
    <property type="molecule type" value="Genomic_DNA"/>
</dbReference>
<dbReference type="PANTHER" id="PTHR31263:SF0">
    <property type="entry name" value="CELLULASE FAMILY PROTEIN (AFU_ORTHOLOGUE AFUA_5G14560)"/>
    <property type="match status" value="1"/>
</dbReference>
<dbReference type="SUPFAM" id="SSF51445">
    <property type="entry name" value="(Trans)glycosidases"/>
    <property type="match status" value="1"/>
</dbReference>
<dbReference type="Proteomes" id="UP000279259">
    <property type="component" value="Unassembled WGS sequence"/>
</dbReference>
<dbReference type="Gene3D" id="3.20.20.80">
    <property type="entry name" value="Glycosidases"/>
    <property type="match status" value="1"/>
</dbReference>
<feature type="chain" id="PRO_5019262866" evidence="1">
    <location>
        <begin position="17"/>
        <end position="412"/>
    </location>
</feature>
<dbReference type="PANTHER" id="PTHR31263">
    <property type="entry name" value="CELLULASE FAMILY PROTEIN (AFU_ORTHOLOGUE AFUA_5G14560)"/>
    <property type="match status" value="1"/>
</dbReference>
<protein>
    <submittedName>
        <fullName evidence="2">Uncharacterized protein</fullName>
    </submittedName>
</protein>
<evidence type="ECO:0000313" key="2">
    <source>
        <dbReference type="EMBL" id="RSH94273.1"/>
    </source>
</evidence>
<dbReference type="OrthoDB" id="442731at2759"/>
<accession>A0A427YT05</accession>
<name>A0A427YT05_9TREE</name>